<organism evidence="1">
    <name type="scientific">marine sediment metagenome</name>
    <dbReference type="NCBI Taxonomy" id="412755"/>
    <lineage>
        <taxon>unclassified sequences</taxon>
        <taxon>metagenomes</taxon>
        <taxon>ecological metagenomes</taxon>
    </lineage>
</organism>
<comment type="caution">
    <text evidence="1">The sequence shown here is derived from an EMBL/GenBank/DDBJ whole genome shotgun (WGS) entry which is preliminary data.</text>
</comment>
<accession>X1JZK0</accession>
<dbReference type="EMBL" id="BARU01046205">
    <property type="protein sequence ID" value="GAI00197.1"/>
    <property type="molecule type" value="Genomic_DNA"/>
</dbReference>
<sequence>LQKLIKEKNKDPDDYKEFLINYGSILFESNILKFT</sequence>
<proteinExistence type="predicted"/>
<gene>
    <name evidence="1" type="ORF">S03H2_69799</name>
</gene>
<evidence type="ECO:0000313" key="1">
    <source>
        <dbReference type="EMBL" id="GAI00197.1"/>
    </source>
</evidence>
<name>X1JZK0_9ZZZZ</name>
<dbReference type="AlphaFoldDB" id="X1JZK0"/>
<reference evidence="1" key="1">
    <citation type="journal article" date="2014" name="Front. Microbiol.">
        <title>High frequency of phylogenetically diverse reductive dehalogenase-homologous genes in deep subseafloor sedimentary metagenomes.</title>
        <authorList>
            <person name="Kawai M."/>
            <person name="Futagami T."/>
            <person name="Toyoda A."/>
            <person name="Takaki Y."/>
            <person name="Nishi S."/>
            <person name="Hori S."/>
            <person name="Arai W."/>
            <person name="Tsubouchi T."/>
            <person name="Morono Y."/>
            <person name="Uchiyama I."/>
            <person name="Ito T."/>
            <person name="Fujiyama A."/>
            <person name="Inagaki F."/>
            <person name="Takami H."/>
        </authorList>
    </citation>
    <scope>NUCLEOTIDE SEQUENCE</scope>
    <source>
        <strain evidence="1">Expedition CK06-06</strain>
    </source>
</reference>
<feature type="non-terminal residue" evidence="1">
    <location>
        <position position="1"/>
    </location>
</feature>
<protein>
    <submittedName>
        <fullName evidence="1">Uncharacterized protein</fullName>
    </submittedName>
</protein>